<dbReference type="CDD" id="cd23169">
    <property type="entry name" value="ps-ssRNAv-Picornavirales"/>
    <property type="match status" value="1"/>
</dbReference>
<keyword evidence="8" id="KW-0378">Hydrolase</keyword>
<evidence type="ECO:0000256" key="8">
    <source>
        <dbReference type="ARBA" id="ARBA00022801"/>
    </source>
</evidence>
<evidence type="ECO:0000256" key="12">
    <source>
        <dbReference type="ARBA" id="ARBA00022989"/>
    </source>
</evidence>
<name>A0AAX3E536_9SECO</name>
<keyword evidence="10" id="KW-0067">ATP-binding</keyword>
<dbReference type="GO" id="GO:0006508">
    <property type="term" value="P:proteolysis"/>
    <property type="evidence" value="ECO:0007669"/>
    <property type="project" value="UniProtKB-KW"/>
</dbReference>
<dbReference type="RefSeq" id="YP_010840852.1">
    <property type="nucleotide sequence ID" value="NC_079071.1"/>
</dbReference>
<evidence type="ECO:0000256" key="7">
    <source>
        <dbReference type="ARBA" id="ARBA00022741"/>
    </source>
</evidence>
<dbReference type="InterPro" id="IPR007094">
    <property type="entry name" value="RNA-dir_pol_PSvirus"/>
</dbReference>
<evidence type="ECO:0000256" key="11">
    <source>
        <dbReference type="ARBA" id="ARBA00022953"/>
    </source>
</evidence>
<evidence type="ECO:0000256" key="3">
    <source>
        <dbReference type="ARBA" id="ARBA00022670"/>
    </source>
</evidence>
<feature type="domain" description="SF3 helicase" evidence="15">
    <location>
        <begin position="444"/>
        <end position="616"/>
    </location>
</feature>
<keyword evidence="9" id="KW-0788">Thiol protease</keyword>
<evidence type="ECO:0000256" key="5">
    <source>
        <dbReference type="ARBA" id="ARBA00022692"/>
    </source>
</evidence>
<dbReference type="GO" id="GO:0003968">
    <property type="term" value="F:RNA-directed RNA polymerase activity"/>
    <property type="evidence" value="ECO:0007669"/>
    <property type="project" value="UniProtKB-KW"/>
</dbReference>
<keyword evidence="3" id="KW-0645">Protease</keyword>
<organism evidence="16 17">
    <name type="scientific">pineapple secovirus B</name>
    <dbReference type="NCBI Taxonomy" id="2989723"/>
    <lineage>
        <taxon>Viruses</taxon>
        <taxon>Riboviria</taxon>
        <taxon>Orthornavirae</taxon>
        <taxon>Pisuviricota</taxon>
        <taxon>Pisoniviricetes</taxon>
        <taxon>Picornavirales</taxon>
        <taxon>Secoviridae</taxon>
        <taxon>Sadwavirus</taxon>
        <taxon>Cholivirus</taxon>
        <taxon>Sadwavirus betananas</taxon>
    </lineage>
</organism>
<dbReference type="PROSITE" id="PS51218">
    <property type="entry name" value="SF3_HELICASE_2"/>
    <property type="match status" value="1"/>
</dbReference>
<dbReference type="PRINTS" id="PR00918">
    <property type="entry name" value="CALICVIRUSNS"/>
</dbReference>
<dbReference type="GO" id="GO:0003723">
    <property type="term" value="F:RNA binding"/>
    <property type="evidence" value="ECO:0007669"/>
    <property type="project" value="InterPro"/>
</dbReference>
<evidence type="ECO:0000313" key="17">
    <source>
        <dbReference type="Proteomes" id="UP001156765"/>
    </source>
</evidence>
<feature type="transmembrane region" description="Helical" evidence="13">
    <location>
        <begin position="202"/>
        <end position="222"/>
    </location>
</feature>
<keyword evidence="12 13" id="KW-1133">Transmembrane helix</keyword>
<keyword evidence="13" id="KW-0472">Membrane</keyword>
<dbReference type="GO" id="GO:0008234">
    <property type="term" value="F:cysteine-type peptidase activity"/>
    <property type="evidence" value="ECO:0007669"/>
    <property type="project" value="UniProtKB-KW"/>
</dbReference>
<evidence type="ECO:0000256" key="10">
    <source>
        <dbReference type="ARBA" id="ARBA00022840"/>
    </source>
</evidence>
<dbReference type="InterPro" id="IPR000605">
    <property type="entry name" value="Helicase_SF3_ssDNA/RNA_vir"/>
</dbReference>
<dbReference type="GO" id="GO:0003724">
    <property type="term" value="F:RNA helicase activity"/>
    <property type="evidence" value="ECO:0007669"/>
    <property type="project" value="InterPro"/>
</dbReference>
<evidence type="ECO:0000256" key="4">
    <source>
        <dbReference type="ARBA" id="ARBA00022679"/>
    </source>
</evidence>
<evidence type="ECO:0000256" key="6">
    <source>
        <dbReference type="ARBA" id="ARBA00022695"/>
    </source>
</evidence>
<accession>A0AAX3E536</accession>
<dbReference type="InterPro" id="IPR043502">
    <property type="entry name" value="DNA/RNA_pol_sf"/>
</dbReference>
<feature type="transmembrane region" description="Helical" evidence="13">
    <location>
        <begin position="234"/>
        <end position="253"/>
    </location>
</feature>
<dbReference type="GO" id="GO:0005524">
    <property type="term" value="F:ATP binding"/>
    <property type="evidence" value="ECO:0007669"/>
    <property type="project" value="UniProtKB-KW"/>
</dbReference>
<proteinExistence type="predicted"/>
<dbReference type="Gene3D" id="1.20.960.20">
    <property type="match status" value="1"/>
</dbReference>
<evidence type="ECO:0000256" key="2">
    <source>
        <dbReference type="ARBA" id="ARBA00022484"/>
    </source>
</evidence>
<dbReference type="EMBL" id="OM777135">
    <property type="protein sequence ID" value="UYO72923.1"/>
    <property type="molecule type" value="Genomic_RNA"/>
</dbReference>
<keyword evidence="7" id="KW-0547">Nucleotide-binding</keyword>
<evidence type="ECO:0000313" key="16">
    <source>
        <dbReference type="EMBL" id="UYO72923.1"/>
    </source>
</evidence>
<evidence type="ECO:0000256" key="1">
    <source>
        <dbReference type="ARBA" id="ARBA00020936"/>
    </source>
</evidence>
<dbReference type="InterPro" id="IPR004004">
    <property type="entry name" value="Helic/Pol/Pept_Calicivir-typ"/>
</dbReference>
<feature type="domain" description="RdRp catalytic" evidence="14">
    <location>
        <begin position="1463"/>
        <end position="1593"/>
    </location>
</feature>
<keyword evidence="17" id="KW-1185">Reference proteome</keyword>
<dbReference type="GeneID" id="80554534"/>
<dbReference type="InterPro" id="IPR001205">
    <property type="entry name" value="RNA-dir_pol_C"/>
</dbReference>
<dbReference type="Proteomes" id="UP001156765">
    <property type="component" value="Genome"/>
</dbReference>
<reference evidence="16 17" key="1">
    <citation type="journal article" date="2022" name="Arch. Virol.">
        <title>Genome sequence of pineapple secovirus B, a second sadwavirus reported infecting Ananas comosus.</title>
        <authorList>
            <person name="Larrea-Sarmiento A."/>
            <person name="Geering A.D.W."/>
            <person name="Olmedo-Velarde A."/>
            <person name="Wang X."/>
            <person name="Borth W."/>
            <person name="Matsumoto T.K."/>
            <person name="Suzuki J.Y."/>
            <person name="Wall M.M."/>
            <person name="Melzer M."/>
            <person name="Moyle R."/>
            <person name="Sharman M."/>
            <person name="Hu J."/>
            <person name="Thomas J.E."/>
        </authorList>
    </citation>
    <scope>NUCLEOTIDE SEQUENCE [LARGE SCALE GENOMIC DNA]</scope>
</reference>
<keyword evidence="2" id="KW-0696">RNA-directed RNA polymerase</keyword>
<keyword evidence="11" id="KW-0693">Viral RNA replication</keyword>
<evidence type="ECO:0000259" key="15">
    <source>
        <dbReference type="PROSITE" id="PS51218"/>
    </source>
</evidence>
<dbReference type="PROSITE" id="PS50507">
    <property type="entry name" value="RDRP_SSRNA_POS"/>
    <property type="match status" value="1"/>
</dbReference>
<dbReference type="KEGG" id="vg:80554534"/>
<dbReference type="GO" id="GO:0006351">
    <property type="term" value="P:DNA-templated transcription"/>
    <property type="evidence" value="ECO:0007669"/>
    <property type="project" value="InterPro"/>
</dbReference>
<protein>
    <recommendedName>
        <fullName evidence="1">RNA1 polyprotein</fullName>
    </recommendedName>
</protein>
<sequence>MASQVESDCLRYVVTEEEALLVLEADFLICYFEELERTGNVCVPAPAGGSADNDIRQSVMEIVNKLPAEHPASTDVQLAECLFFDVGEDLRKGLDKHFYPHFDRNDADYNPQGILGSFAQGAFIEIGSRTIGRLMAKVGSAVSPFSQLLAKMDIILDKVVSAFDWLANIVDGCMNFLTSLRDKFKSLIQTCLEKLKCFAEHFSYLMPLVCGVFFSSCFFFLLNKFLSYVAPSYVMSYGRLVEIISIVAAVIGIKEFGQYFMTMESDARKSFINAIKNFLGFGDVESGLAVNESEPQVQSGLMDVGLFGCLVSMITFFADEKFRVDFWGFAKTAAALKNISDGYDKVSKMMGDITLWFFQKLGTSGIDGSGAAQALMLQTGIGLSQWMEDCEKLIIEGNTVTHSMQWVFSESRRLIDQGAVISSYFARTNDGTTFHLRARFVAVEKSLKEFYGKIKQANLSNQHRLTPFTICFMSEPGVGKSTAVRPFCDTFLDAMGEPKADRIYTRNGGDAYWSNYIRQPCVLFDDFGQTRQENNRFDEETLIQLVTCNPHMLPMAAVEEKGRPFDSKYIVMCTNREYAHSEADLADQNAFLRRRKLLWKVARDDRVAFDPTCCWKNLLFTRMDSLHPRRRHVDQVTLTFPDMIAYSANQARAHFALEQTMLDSISTCTDSFHLEEDQNGHFRVVFDNVDAEVHNAEMRRANNPNIERYRVQSGESFTYFSCQRPLSQGQHCPNFANHVDEFNSCTLDTIGGKVFCSNGGVFPSESVQWSSHESYFIDNMAKSTGLFEVQVNLLASLLMDDTNMEEFMDWRRNVLFDDIVGDGIDPPASIRSKNPDVPDTVFQEYWSKLSDRSRYLAIMWRDLTPKSSLKQAIEGFKEAISGIKCVRLWESLPFWLKWAIGFFGIFAGGCVVYSSLRWLAVLGQQTGVKLLSYVLGADPFQVQGTSSGGDERINRTRRVAVRGFRAQSAAYESIPHPDAWDKCKKAMIRVEGTGIKSHRPFAFCGLMIGPRRFVAPAHSVVLMNFGVSMMVTNGEGMGCTFYCRYAPTMLDEYPEFPGKMKSLVVMEYSRLTPPLAYYSNIVTDFSLEVSRCVPGFIMPNINPDSADFPHVTEFFKVNRVDDIADGASGMTWKAIKTFHAKEVGKDGMCGRLALIDRNNTLQVVGMHCYGRPSDSIFCDFEKHFVVETYKAQSEYNQCFERTQITEMVDLVGTLDVRVPRLEKSQIEKSLIHDTLKEMWRDPLTEPTILSRVDPRPPYSYDPYEMGVRKFDKEAGPFDLREGTEFNKALADIKQSWLDIKPESFKIEPVCSLDVAINGVDGMPYAENFPISTSEGYPYLLERQHGESGKYRYFEEDLSGKRKPKGDWVKDVDEIENLCASEELEIFSIACAKDEKTKLAKVYETPKTRIFEILPFTYNLLVRKYFLFWMQWMMENHMNLPCKVGLDCFSYNWDIMASQHMAFANHFNGDYSGFDTNTSRDMMMKICDIICDFADDGVRNRTIRRNLIWAAVNRKLIIGDKIFEVRGGTPSGFALTVLINSVMNEWFLRASWYAIMRVQEPILANSRDFRSHVRLSVYGDDNVVSMSNQVVELYNLVTISEYLKQFGIKLSDGAKTGVLKKRMNFEEIDFLKRKWTVGNFGWFHCPLDRTSIEEQLFWIKKSDDPLASVQMNVDNVLRESFHHGRDYFDTIRRVISKAANLKGLEILLLSFEDCADMWTTQRTKGNANVPVCFDLPYLKKRYLETQVRGLGEKRFDPIYGMTIARLNNFDPKWRQADKVVILTDGGGSYVKHNGTLCLDITTDGGMQMRKLREYISNGDFRRCYVTHPSNVAACGVYALLTYLFVFPEEKSMLHAWVDLLDENAYKQFIKLNSFV</sequence>
<dbReference type="InterPro" id="IPR043128">
    <property type="entry name" value="Rev_trsase/Diguanyl_cyclase"/>
</dbReference>
<evidence type="ECO:0000256" key="13">
    <source>
        <dbReference type="SAM" id="Phobius"/>
    </source>
</evidence>
<dbReference type="Gene3D" id="3.30.70.270">
    <property type="match status" value="1"/>
</dbReference>
<dbReference type="GO" id="GO:0039694">
    <property type="term" value="P:viral RNA genome replication"/>
    <property type="evidence" value="ECO:0007669"/>
    <property type="project" value="InterPro"/>
</dbReference>
<keyword evidence="4" id="KW-0808">Transferase</keyword>
<evidence type="ECO:0000256" key="9">
    <source>
        <dbReference type="ARBA" id="ARBA00022807"/>
    </source>
</evidence>
<dbReference type="Pfam" id="PF00910">
    <property type="entry name" value="RNA_helicase"/>
    <property type="match status" value="1"/>
</dbReference>
<keyword evidence="5 13" id="KW-0812">Transmembrane</keyword>
<dbReference type="InterPro" id="IPR014759">
    <property type="entry name" value="Helicase_SF3_ssRNA_vir"/>
</dbReference>
<dbReference type="Pfam" id="PF00680">
    <property type="entry name" value="RdRP_1"/>
    <property type="match status" value="1"/>
</dbReference>
<keyword evidence="6" id="KW-0548">Nucleotidyltransferase</keyword>
<evidence type="ECO:0000259" key="14">
    <source>
        <dbReference type="PROSITE" id="PS50507"/>
    </source>
</evidence>
<dbReference type="SUPFAM" id="SSF56672">
    <property type="entry name" value="DNA/RNA polymerases"/>
    <property type="match status" value="1"/>
</dbReference>